<dbReference type="Pfam" id="PF07883">
    <property type="entry name" value="Cupin_2"/>
    <property type="match status" value="1"/>
</dbReference>
<dbReference type="PANTHER" id="PTHR36440:SF1">
    <property type="entry name" value="PUTATIVE (AFU_ORTHOLOGUE AFUA_8G07350)-RELATED"/>
    <property type="match status" value="1"/>
</dbReference>
<dbReference type="InterPro" id="IPR014710">
    <property type="entry name" value="RmlC-like_jellyroll"/>
</dbReference>
<dbReference type="Gene3D" id="2.60.120.10">
    <property type="entry name" value="Jelly Rolls"/>
    <property type="match status" value="1"/>
</dbReference>
<dbReference type="SUPFAM" id="SSF51182">
    <property type="entry name" value="RmlC-like cupins"/>
    <property type="match status" value="1"/>
</dbReference>
<sequence>MTTIKKEFTQPFLGTPNDTNTFHFMDEKVTIPVSGKDTNGKLAILNIKKPAHSGPPAHIHNNETEIFVVLKGTMTFYVGDEVIEAKEGDVVIAPNGIKHTFITGPEGAEFNVIASPAGFDSFVMALGIPVAADAPMPTVEPPTKEQIIGLVNASKPFGISYPDIEKEMSEK</sequence>
<dbReference type="RefSeq" id="WP_171777907.1">
    <property type="nucleotide sequence ID" value="NZ_CP045273.1"/>
</dbReference>
<accession>A0A6M6E8L1</accession>
<organism evidence="2 3">
    <name type="scientific">Priestia megaterium</name>
    <name type="common">Bacillus megaterium</name>
    <dbReference type="NCBI Taxonomy" id="1404"/>
    <lineage>
        <taxon>Bacteria</taxon>
        <taxon>Bacillati</taxon>
        <taxon>Bacillota</taxon>
        <taxon>Bacilli</taxon>
        <taxon>Bacillales</taxon>
        <taxon>Bacillaceae</taxon>
        <taxon>Priestia</taxon>
    </lineage>
</organism>
<dbReference type="InterPro" id="IPR053146">
    <property type="entry name" value="QDO-like"/>
</dbReference>
<evidence type="ECO:0000313" key="3">
    <source>
        <dbReference type="Proteomes" id="UP000501076"/>
    </source>
</evidence>
<proteinExistence type="predicted"/>
<dbReference type="InterPro" id="IPR011051">
    <property type="entry name" value="RmlC_Cupin_sf"/>
</dbReference>
<reference evidence="2 3" key="1">
    <citation type="submission" date="2019-10" db="EMBL/GenBank/DDBJ databases">
        <title>Complete genome sequences for adaption low water activity.</title>
        <authorList>
            <person name="Zhao L."/>
            <person name="Zhong J."/>
        </authorList>
    </citation>
    <scope>NUCLEOTIDE SEQUENCE [LARGE SCALE GENOMIC DNA]</scope>
    <source>
        <strain evidence="2 3">FDU301</strain>
        <plasmid evidence="3">pfdu301a</plasmid>
    </source>
</reference>
<dbReference type="EMBL" id="CP045273">
    <property type="protein sequence ID" value="QJX79925.1"/>
    <property type="molecule type" value="Genomic_DNA"/>
</dbReference>
<keyword evidence="2" id="KW-0614">Plasmid</keyword>
<feature type="domain" description="Cupin type-2" evidence="1">
    <location>
        <begin position="50"/>
        <end position="104"/>
    </location>
</feature>
<protein>
    <submittedName>
        <fullName evidence="2">Cupin domain-containing protein</fullName>
    </submittedName>
</protein>
<dbReference type="Proteomes" id="UP000501076">
    <property type="component" value="Plasmid pFDU301A"/>
</dbReference>
<name>A0A6M6E8L1_PRIMG</name>
<dbReference type="PANTHER" id="PTHR36440">
    <property type="entry name" value="PUTATIVE (AFU_ORTHOLOGUE AFUA_8G07350)-RELATED"/>
    <property type="match status" value="1"/>
</dbReference>
<dbReference type="InterPro" id="IPR013096">
    <property type="entry name" value="Cupin_2"/>
</dbReference>
<geneLocation type="plasmid" evidence="3">
    <name>pfdu301a</name>
</geneLocation>
<dbReference type="AlphaFoldDB" id="A0A6M6E8L1"/>
<evidence type="ECO:0000313" key="2">
    <source>
        <dbReference type="EMBL" id="QJX79925.1"/>
    </source>
</evidence>
<evidence type="ECO:0000259" key="1">
    <source>
        <dbReference type="Pfam" id="PF07883"/>
    </source>
</evidence>
<gene>
    <name evidence="2" type="ORF">FDZ14_27885</name>
</gene>